<feature type="transmembrane region" description="Helical" evidence="1">
    <location>
        <begin position="18"/>
        <end position="38"/>
    </location>
</feature>
<protein>
    <submittedName>
        <fullName evidence="2">Uncharacterized protein</fullName>
    </submittedName>
</protein>
<dbReference type="Proteomes" id="UP000051442">
    <property type="component" value="Unassembled WGS sequence"/>
</dbReference>
<sequence length="50" mass="5804">MRLATLITTTYFRRHLNFLLAIIAIIVKFADVTALISLRRNELRKAKTCI</sequence>
<keyword evidence="3" id="KW-1185">Reference proteome</keyword>
<keyword evidence="1" id="KW-0812">Transmembrane</keyword>
<organism evidence="2 3">
    <name type="scientific">Secundilactobacillus similis DSM 23365 = JCM 2765</name>
    <dbReference type="NCBI Taxonomy" id="1423804"/>
    <lineage>
        <taxon>Bacteria</taxon>
        <taxon>Bacillati</taxon>
        <taxon>Bacillota</taxon>
        <taxon>Bacilli</taxon>
        <taxon>Lactobacillales</taxon>
        <taxon>Lactobacillaceae</taxon>
        <taxon>Secundilactobacillus</taxon>
    </lineage>
</organism>
<keyword evidence="1" id="KW-0472">Membrane</keyword>
<gene>
    <name evidence="2" type="ORF">FD14_GL000295</name>
</gene>
<keyword evidence="1" id="KW-1133">Transmembrane helix</keyword>
<accession>A0A0R2FDD0</accession>
<evidence type="ECO:0000256" key="1">
    <source>
        <dbReference type="SAM" id="Phobius"/>
    </source>
</evidence>
<dbReference type="AlphaFoldDB" id="A0A0R2FDD0"/>
<comment type="caution">
    <text evidence="2">The sequence shown here is derived from an EMBL/GenBank/DDBJ whole genome shotgun (WGS) entry which is preliminary data.</text>
</comment>
<name>A0A0R2FDD0_9LACO</name>
<dbReference type="EMBL" id="AYZM01000067">
    <property type="protein sequence ID" value="KRN25526.1"/>
    <property type="molecule type" value="Genomic_DNA"/>
</dbReference>
<proteinExistence type="predicted"/>
<dbReference type="PATRIC" id="fig|1423804.4.peg.321"/>
<reference evidence="2 3" key="1">
    <citation type="journal article" date="2015" name="Genome Announc.">
        <title>Expanding the biotechnology potential of lactobacilli through comparative genomics of 213 strains and associated genera.</title>
        <authorList>
            <person name="Sun Z."/>
            <person name="Harris H.M."/>
            <person name="McCann A."/>
            <person name="Guo C."/>
            <person name="Argimon S."/>
            <person name="Zhang W."/>
            <person name="Yang X."/>
            <person name="Jeffery I.B."/>
            <person name="Cooney J.C."/>
            <person name="Kagawa T.F."/>
            <person name="Liu W."/>
            <person name="Song Y."/>
            <person name="Salvetti E."/>
            <person name="Wrobel A."/>
            <person name="Rasinkangas P."/>
            <person name="Parkhill J."/>
            <person name="Rea M.C."/>
            <person name="O'Sullivan O."/>
            <person name="Ritari J."/>
            <person name="Douillard F.P."/>
            <person name="Paul Ross R."/>
            <person name="Yang R."/>
            <person name="Briner A.E."/>
            <person name="Felis G.E."/>
            <person name="de Vos W.M."/>
            <person name="Barrangou R."/>
            <person name="Klaenhammer T.R."/>
            <person name="Caufield P.W."/>
            <person name="Cui Y."/>
            <person name="Zhang H."/>
            <person name="O'Toole P.W."/>
        </authorList>
    </citation>
    <scope>NUCLEOTIDE SEQUENCE [LARGE SCALE GENOMIC DNA]</scope>
    <source>
        <strain evidence="2 3">DSM 23365</strain>
    </source>
</reference>
<evidence type="ECO:0000313" key="3">
    <source>
        <dbReference type="Proteomes" id="UP000051442"/>
    </source>
</evidence>
<evidence type="ECO:0000313" key="2">
    <source>
        <dbReference type="EMBL" id="KRN25526.1"/>
    </source>
</evidence>